<dbReference type="HOGENOM" id="CLU_531819_0_0_0"/>
<feature type="coiled-coil region" evidence="1">
    <location>
        <begin position="212"/>
        <end position="246"/>
    </location>
</feature>
<reference evidence="2 3" key="1">
    <citation type="submission" date="2009-06" db="EMBL/GenBank/DDBJ databases">
        <title>Complete sequence of Thermotogales bacterium TBF 19.5.1.</title>
        <authorList>
            <consortium name="US DOE Joint Genome Institute"/>
            <person name="Lucas S."/>
            <person name="Copeland A."/>
            <person name="Lapidus A."/>
            <person name="Glavina del Rio T."/>
            <person name="Tice H."/>
            <person name="Bruce D."/>
            <person name="Goodwin L."/>
            <person name="Pitluck S."/>
            <person name="Chertkov O."/>
            <person name="Brettin T."/>
            <person name="Detter J.C."/>
            <person name="Han C."/>
            <person name="Schmutz J."/>
            <person name="Larimer F."/>
            <person name="Land M."/>
            <person name="Hauser L."/>
            <person name="Kyrpides N."/>
            <person name="Ovchinnikova G."/>
            <person name="Noll K."/>
        </authorList>
    </citation>
    <scope>NUCLEOTIDE SEQUENCE [LARGE SCALE GENOMIC DNA]</scope>
    <source>
        <strain evidence="3">ATCC BAA-1733 / DSM 21960 / TBF 19.5.1</strain>
    </source>
</reference>
<dbReference type="KEGG" id="kol:Kole_1330"/>
<dbReference type="OrthoDB" id="9794779at2"/>
<name>C5CDL2_KOSOT</name>
<keyword evidence="1" id="KW-0175">Coiled coil</keyword>
<sequence length="515" mass="61776">MGELSGFSDRVKGVAIFQPLLELKNLRKYEDFDLFSLGFSILLFIMESMLYNRERCGYPELSAFLREQVSINYRKILSEEESLELARFLMDHLRNSGSPWCFEYLDLEDGKPKKYRFHLIGLADYDHGPHGDRDIYFKLTDEGLDLIFKTKEIYKELRISISQLYFRQQIERGVFDKALETVRELFTQVRSRMDEMEKFRRRMVMNIGGVFTEEYQKQVKEIYNQLEREQEVFQSLSELVKEKKEAYLYERLEEIEEKNLDQLIEISNMLDIVINEHSKLFGIKLRTDEQFRKALAESIQNFIQSKIDFRKEILEKVIASETRGDDLRRLLQPLLTPARFLGFNPMRIFIPQRLQQKREGFSEEELPVDQSFAMELERELKRKRERDRRFREYIEVVFEPLKSRNNYTLKEVLEGLSQQKREEFSNRAEFYSFLVGLHQLSPVELRVDSEIRDKVFDSEDNLPFLLLEYLENQKLDREKRFLEVQATCEELSFENGCVVTNYRFHVIEEDELNVR</sequence>
<protein>
    <submittedName>
        <fullName evidence="2">Uncharacterized protein</fullName>
    </submittedName>
</protein>
<dbReference type="eggNOG" id="ENOG502Z91F">
    <property type="taxonomic scope" value="Bacteria"/>
</dbReference>
<reference evidence="2 3" key="2">
    <citation type="journal article" date="2011" name="J. Bacteriol.">
        <title>Genome Sequence of Kosmotoga olearia Strain TBF 19.5.1, a Thermophilic Bacterium with a Wide Growth Temperature Range, Isolated from the Troll B Oil Platform in the North Sea.</title>
        <authorList>
            <person name="Swithers K.S."/>
            <person name="Dipippo J.L."/>
            <person name="Bruce D.C."/>
            <person name="Detter C."/>
            <person name="Tapia R."/>
            <person name="Han S."/>
            <person name="Goodwin L.A."/>
            <person name="Han J."/>
            <person name="Woyke T."/>
            <person name="Pitluck S."/>
            <person name="Pennacchio L."/>
            <person name="Nolan M."/>
            <person name="Mikhailova N."/>
            <person name="Land M.L."/>
            <person name="Nesbo C.L."/>
            <person name="Gogarten J.P."/>
            <person name="Noll K.M."/>
        </authorList>
    </citation>
    <scope>NUCLEOTIDE SEQUENCE [LARGE SCALE GENOMIC DNA]</scope>
    <source>
        <strain evidence="3">ATCC BAA-1733 / DSM 21960 / TBF 19.5.1</strain>
    </source>
</reference>
<gene>
    <name evidence="2" type="ordered locus">Kole_1330</name>
</gene>
<evidence type="ECO:0000256" key="1">
    <source>
        <dbReference type="SAM" id="Coils"/>
    </source>
</evidence>
<dbReference type="EMBL" id="CP001634">
    <property type="protein sequence ID" value="ACR80024.1"/>
    <property type="molecule type" value="Genomic_DNA"/>
</dbReference>
<keyword evidence="3" id="KW-1185">Reference proteome</keyword>
<organism evidence="2 3">
    <name type="scientific">Kosmotoga olearia (strain ATCC BAA-1733 / DSM 21960 / TBF 19.5.1)</name>
    <dbReference type="NCBI Taxonomy" id="521045"/>
    <lineage>
        <taxon>Bacteria</taxon>
        <taxon>Thermotogati</taxon>
        <taxon>Thermotogota</taxon>
        <taxon>Thermotogae</taxon>
        <taxon>Kosmotogales</taxon>
        <taxon>Kosmotogaceae</taxon>
        <taxon>Kosmotoga</taxon>
    </lineage>
</organism>
<dbReference type="Proteomes" id="UP000002382">
    <property type="component" value="Chromosome"/>
</dbReference>
<evidence type="ECO:0000313" key="2">
    <source>
        <dbReference type="EMBL" id="ACR80024.1"/>
    </source>
</evidence>
<evidence type="ECO:0000313" key="3">
    <source>
        <dbReference type="Proteomes" id="UP000002382"/>
    </source>
</evidence>
<accession>C5CDL2</accession>
<dbReference type="STRING" id="521045.Kole_1330"/>
<dbReference type="AlphaFoldDB" id="C5CDL2"/>
<proteinExistence type="predicted"/>
<dbReference type="RefSeq" id="WP_015868676.1">
    <property type="nucleotide sequence ID" value="NC_012785.1"/>
</dbReference>